<feature type="transmembrane region" description="Helical" evidence="1">
    <location>
        <begin position="53"/>
        <end position="72"/>
    </location>
</feature>
<evidence type="ECO:0000256" key="1">
    <source>
        <dbReference type="SAM" id="Phobius"/>
    </source>
</evidence>
<dbReference type="PANTHER" id="PTHR36832">
    <property type="entry name" value="SLR1174 PROTEIN-RELATED"/>
    <property type="match status" value="1"/>
</dbReference>
<accession>A0A1F5SJV4</accession>
<dbReference type="EMBL" id="MFGB01000011">
    <property type="protein sequence ID" value="OGF26954.1"/>
    <property type="molecule type" value="Genomic_DNA"/>
</dbReference>
<feature type="transmembrane region" description="Helical" evidence="1">
    <location>
        <begin position="197"/>
        <end position="218"/>
    </location>
</feature>
<feature type="transmembrane region" description="Helical" evidence="1">
    <location>
        <begin position="230"/>
        <end position="249"/>
    </location>
</feature>
<dbReference type="PANTHER" id="PTHR36832:SF1">
    <property type="entry name" value="SLR1174 PROTEIN"/>
    <property type="match status" value="1"/>
</dbReference>
<dbReference type="AlphaFoldDB" id="A0A1F5SJV4"/>
<dbReference type="Proteomes" id="UP000178367">
    <property type="component" value="Unassembled WGS sequence"/>
</dbReference>
<dbReference type="Pfam" id="PF06182">
    <property type="entry name" value="ABC2_membrane_6"/>
    <property type="match status" value="1"/>
</dbReference>
<evidence type="ECO:0008006" key="4">
    <source>
        <dbReference type="Google" id="ProtNLM"/>
    </source>
</evidence>
<sequence length="261" mass="29718">MGKYWVIMKNRVRSGFAYRANTVATLISESFSFGVLFYIWFSVYKGGGQIGDYSLGFMIFYYALGKISGLLIEFYGVAWNLAEAISEGEFTNFLLKPVSIIKQELFIYFGNFIYNLAVFSVIILVMLFYILKQFGYLKLLAFFLLSINAALIFFFIFFLIGAMAFFFQRIQGLSFLMSLVSMFLAGKYVPLDVLPGAFYKIAGVLPFQYISFIPIMAFKGSLDPAWVLRQYLAGLVWILVLYVLTKIVLAKGIKKYEAIGI</sequence>
<keyword evidence="1" id="KW-0472">Membrane</keyword>
<gene>
    <name evidence="2" type="ORF">A2227_06075</name>
</gene>
<feature type="transmembrane region" description="Helical" evidence="1">
    <location>
        <begin position="105"/>
        <end position="130"/>
    </location>
</feature>
<dbReference type="InterPro" id="IPR010390">
    <property type="entry name" value="ABC-2_transporter-like"/>
</dbReference>
<dbReference type="STRING" id="1797994.A2227_06075"/>
<comment type="caution">
    <text evidence="2">The sequence shown here is derived from an EMBL/GenBank/DDBJ whole genome shotgun (WGS) entry which is preliminary data.</text>
</comment>
<keyword evidence="1" id="KW-1133">Transmembrane helix</keyword>
<organism evidence="2 3">
    <name type="scientific">Candidatus Falkowbacteria bacterium RIFOXYA2_FULL_47_19</name>
    <dbReference type="NCBI Taxonomy" id="1797994"/>
    <lineage>
        <taxon>Bacteria</taxon>
        <taxon>Candidatus Falkowiibacteriota</taxon>
    </lineage>
</organism>
<feature type="transmembrane region" description="Helical" evidence="1">
    <location>
        <begin position="20"/>
        <end position="41"/>
    </location>
</feature>
<feature type="transmembrane region" description="Helical" evidence="1">
    <location>
        <begin position="142"/>
        <end position="167"/>
    </location>
</feature>
<evidence type="ECO:0000313" key="3">
    <source>
        <dbReference type="Proteomes" id="UP000178367"/>
    </source>
</evidence>
<name>A0A1F5SJV4_9BACT</name>
<keyword evidence="1" id="KW-0812">Transmembrane</keyword>
<proteinExistence type="predicted"/>
<reference evidence="2 3" key="1">
    <citation type="journal article" date="2016" name="Nat. Commun.">
        <title>Thousands of microbial genomes shed light on interconnected biogeochemical processes in an aquifer system.</title>
        <authorList>
            <person name="Anantharaman K."/>
            <person name="Brown C.T."/>
            <person name="Hug L.A."/>
            <person name="Sharon I."/>
            <person name="Castelle C.J."/>
            <person name="Probst A.J."/>
            <person name="Thomas B.C."/>
            <person name="Singh A."/>
            <person name="Wilkins M.J."/>
            <person name="Karaoz U."/>
            <person name="Brodie E.L."/>
            <person name="Williams K.H."/>
            <person name="Hubbard S.S."/>
            <person name="Banfield J.F."/>
        </authorList>
    </citation>
    <scope>NUCLEOTIDE SEQUENCE [LARGE SCALE GENOMIC DNA]</scope>
</reference>
<evidence type="ECO:0000313" key="2">
    <source>
        <dbReference type="EMBL" id="OGF26954.1"/>
    </source>
</evidence>
<protein>
    <recommendedName>
        <fullName evidence="4">ABC transporter permease</fullName>
    </recommendedName>
</protein>